<dbReference type="Proteomes" id="UP001174694">
    <property type="component" value="Unassembled WGS sequence"/>
</dbReference>
<feature type="compositionally biased region" description="Pro residues" evidence="1">
    <location>
        <begin position="83"/>
        <end position="102"/>
    </location>
</feature>
<proteinExistence type="predicted"/>
<protein>
    <submittedName>
        <fullName evidence="2">Uncharacterized protein</fullName>
    </submittedName>
</protein>
<feature type="compositionally biased region" description="Pro residues" evidence="1">
    <location>
        <begin position="19"/>
        <end position="30"/>
    </location>
</feature>
<keyword evidence="3" id="KW-1185">Reference proteome</keyword>
<feature type="compositionally biased region" description="Basic and acidic residues" evidence="1">
    <location>
        <begin position="130"/>
        <end position="160"/>
    </location>
</feature>
<organism evidence="2 3">
    <name type="scientific">Pleurostoma richardsiae</name>
    <dbReference type="NCBI Taxonomy" id="41990"/>
    <lineage>
        <taxon>Eukaryota</taxon>
        <taxon>Fungi</taxon>
        <taxon>Dikarya</taxon>
        <taxon>Ascomycota</taxon>
        <taxon>Pezizomycotina</taxon>
        <taxon>Sordariomycetes</taxon>
        <taxon>Sordariomycetidae</taxon>
        <taxon>Calosphaeriales</taxon>
        <taxon>Pleurostomataceae</taxon>
        <taxon>Pleurostoma</taxon>
    </lineage>
</organism>
<evidence type="ECO:0000313" key="3">
    <source>
        <dbReference type="Proteomes" id="UP001174694"/>
    </source>
</evidence>
<gene>
    <name evidence="2" type="ORF">NKR23_g7530</name>
</gene>
<dbReference type="AlphaFoldDB" id="A0AA38VDD1"/>
<feature type="region of interest" description="Disordered" evidence="1">
    <location>
        <begin position="1"/>
        <end position="167"/>
    </location>
</feature>
<dbReference type="EMBL" id="JANBVO010000024">
    <property type="protein sequence ID" value="KAJ9141945.1"/>
    <property type="molecule type" value="Genomic_DNA"/>
</dbReference>
<feature type="compositionally biased region" description="Basic and acidic residues" evidence="1">
    <location>
        <begin position="359"/>
        <end position="371"/>
    </location>
</feature>
<feature type="compositionally biased region" description="Polar residues" evidence="1">
    <location>
        <begin position="285"/>
        <end position="294"/>
    </location>
</feature>
<comment type="caution">
    <text evidence="2">The sequence shown here is derived from an EMBL/GenBank/DDBJ whole genome shotgun (WGS) entry which is preliminary data.</text>
</comment>
<name>A0AA38VDD1_9PEZI</name>
<sequence length="377" mass="40899">MLTIKQPVHYGFKSVHDLPTPPSTSRPSPPLVFQDFVQKKPLPAVPRSISPPGQPMSAPHRGLPPPAAMTLAQPPAQGATSHPVPPPGPPLGQAPPPPPQPPQSQLLGQLPAPPQWQGSEEPMKAWLMAKAEEEKRKAEEERTRQETLRLEQRRTEHDILRTSLQGGIPPPMVPMVFAGMGGGNLPQAALEMAQQFMYSQAQQAAPQQLLAGGPVSPDHRRDSQAQAYVQYTGSVGVPSTPGSAQAPQSAFMGGYPGSPTRARGFSSEQFKSSGYACRRGIAAEQTKSNRTATGSSSSSNSNHLRLLVHQRRAAEGTPSRRCSQRSHRLSTLLARLLARPEPGKEENVGVRLGQRKKDRVVEPEEQQRRVNEMTIEL</sequence>
<evidence type="ECO:0000256" key="1">
    <source>
        <dbReference type="SAM" id="MobiDB-lite"/>
    </source>
</evidence>
<evidence type="ECO:0000313" key="2">
    <source>
        <dbReference type="EMBL" id="KAJ9141945.1"/>
    </source>
</evidence>
<feature type="region of interest" description="Disordered" evidence="1">
    <location>
        <begin position="284"/>
        <end position="303"/>
    </location>
</feature>
<reference evidence="2" key="1">
    <citation type="submission" date="2022-07" db="EMBL/GenBank/DDBJ databases">
        <title>Fungi with potential for degradation of polypropylene.</title>
        <authorList>
            <person name="Gostincar C."/>
        </authorList>
    </citation>
    <scope>NUCLEOTIDE SEQUENCE</scope>
    <source>
        <strain evidence="2">EXF-13308</strain>
    </source>
</reference>
<feature type="region of interest" description="Disordered" evidence="1">
    <location>
        <begin position="237"/>
        <end position="266"/>
    </location>
</feature>
<feature type="region of interest" description="Disordered" evidence="1">
    <location>
        <begin position="340"/>
        <end position="377"/>
    </location>
</feature>
<accession>A0AA38VDD1</accession>
<feature type="compositionally biased region" description="Low complexity" evidence="1">
    <location>
        <begin position="103"/>
        <end position="118"/>
    </location>
</feature>